<dbReference type="HOGENOM" id="CLU_015772_0_0_1"/>
<protein>
    <recommendedName>
        <fullName evidence="9">C2H2-type domain-containing protein</fullName>
    </recommendedName>
</protein>
<gene>
    <name evidence="10" type="ORF">A1O1_00830</name>
</gene>
<feature type="compositionally biased region" description="Polar residues" evidence="8">
    <location>
        <begin position="802"/>
        <end position="811"/>
    </location>
</feature>
<dbReference type="PANTHER" id="PTHR40626:SF11">
    <property type="entry name" value="ZINC FINGER PROTEIN YPR022C"/>
    <property type="match status" value="1"/>
</dbReference>
<evidence type="ECO:0000256" key="6">
    <source>
        <dbReference type="ARBA" id="ARBA00023242"/>
    </source>
</evidence>
<reference evidence="10 11" key="1">
    <citation type="submission" date="2013-03" db="EMBL/GenBank/DDBJ databases">
        <title>The Genome Sequence of Capronia coronata CBS 617.96.</title>
        <authorList>
            <consortium name="The Broad Institute Genomics Platform"/>
            <person name="Cuomo C."/>
            <person name="de Hoog S."/>
            <person name="Gorbushina A."/>
            <person name="Walker B."/>
            <person name="Young S.K."/>
            <person name="Zeng Q."/>
            <person name="Gargeya S."/>
            <person name="Fitzgerald M."/>
            <person name="Haas B."/>
            <person name="Abouelleil A."/>
            <person name="Allen A.W."/>
            <person name="Alvarado L."/>
            <person name="Arachchi H.M."/>
            <person name="Berlin A.M."/>
            <person name="Chapman S.B."/>
            <person name="Gainer-Dewar J."/>
            <person name="Goldberg J."/>
            <person name="Griggs A."/>
            <person name="Gujja S."/>
            <person name="Hansen M."/>
            <person name="Howarth C."/>
            <person name="Imamovic A."/>
            <person name="Ireland A."/>
            <person name="Larimer J."/>
            <person name="McCowan C."/>
            <person name="Murphy C."/>
            <person name="Pearson M."/>
            <person name="Poon T.W."/>
            <person name="Priest M."/>
            <person name="Roberts A."/>
            <person name="Saif S."/>
            <person name="Shea T."/>
            <person name="Sisk P."/>
            <person name="Sykes S."/>
            <person name="Wortman J."/>
            <person name="Nusbaum C."/>
            <person name="Birren B."/>
        </authorList>
    </citation>
    <scope>NUCLEOTIDE SEQUENCE [LARGE SCALE GENOMIC DNA]</scope>
    <source>
        <strain evidence="10 11">CBS 617.96</strain>
    </source>
</reference>
<keyword evidence="5" id="KW-0862">Zinc</keyword>
<feature type="compositionally biased region" description="Polar residues" evidence="8">
    <location>
        <begin position="213"/>
        <end position="232"/>
    </location>
</feature>
<dbReference type="InterPro" id="IPR036236">
    <property type="entry name" value="Znf_C2H2_sf"/>
</dbReference>
<comment type="subcellular location">
    <subcellularLocation>
        <location evidence="1">Nucleus</location>
    </subcellularLocation>
</comment>
<dbReference type="EMBL" id="AMWN01000001">
    <property type="protein sequence ID" value="EXJ95707.1"/>
    <property type="molecule type" value="Genomic_DNA"/>
</dbReference>
<dbReference type="GO" id="GO:0006351">
    <property type="term" value="P:DNA-templated transcription"/>
    <property type="evidence" value="ECO:0007669"/>
    <property type="project" value="InterPro"/>
</dbReference>
<dbReference type="GO" id="GO:0000978">
    <property type="term" value="F:RNA polymerase II cis-regulatory region sequence-specific DNA binding"/>
    <property type="evidence" value="ECO:0007669"/>
    <property type="project" value="InterPro"/>
</dbReference>
<feature type="compositionally biased region" description="Polar residues" evidence="8">
    <location>
        <begin position="182"/>
        <end position="197"/>
    </location>
</feature>
<keyword evidence="3" id="KW-0677">Repeat</keyword>
<keyword evidence="2" id="KW-0479">Metal-binding</keyword>
<dbReference type="PROSITE" id="PS00028">
    <property type="entry name" value="ZINC_FINGER_C2H2_1"/>
    <property type="match status" value="2"/>
</dbReference>
<dbReference type="OrthoDB" id="6077919at2759"/>
<dbReference type="Proteomes" id="UP000019484">
    <property type="component" value="Unassembled WGS sequence"/>
</dbReference>
<dbReference type="PANTHER" id="PTHR40626">
    <property type="entry name" value="MIP31509P"/>
    <property type="match status" value="1"/>
</dbReference>
<name>W9YS23_9EURO</name>
<keyword evidence="4 7" id="KW-0863">Zinc-finger</keyword>
<evidence type="ECO:0000256" key="4">
    <source>
        <dbReference type="ARBA" id="ARBA00022771"/>
    </source>
</evidence>
<feature type="region of interest" description="Disordered" evidence="8">
    <location>
        <begin position="1"/>
        <end position="114"/>
    </location>
</feature>
<dbReference type="Gene3D" id="3.30.160.60">
    <property type="entry name" value="Classic Zinc Finger"/>
    <property type="match status" value="2"/>
</dbReference>
<evidence type="ECO:0000313" key="11">
    <source>
        <dbReference type="Proteomes" id="UP000019484"/>
    </source>
</evidence>
<evidence type="ECO:0000259" key="9">
    <source>
        <dbReference type="PROSITE" id="PS50157"/>
    </source>
</evidence>
<proteinExistence type="predicted"/>
<dbReference type="AlphaFoldDB" id="W9YS23"/>
<dbReference type="GO" id="GO:0000785">
    <property type="term" value="C:chromatin"/>
    <property type="evidence" value="ECO:0007669"/>
    <property type="project" value="TreeGrafter"/>
</dbReference>
<accession>W9YS23</accession>
<dbReference type="SMART" id="SM00355">
    <property type="entry name" value="ZnF_C2H2"/>
    <property type="match status" value="2"/>
</dbReference>
<evidence type="ECO:0000256" key="1">
    <source>
        <dbReference type="ARBA" id="ARBA00004123"/>
    </source>
</evidence>
<feature type="domain" description="C2H2-type" evidence="9">
    <location>
        <begin position="122"/>
        <end position="151"/>
    </location>
</feature>
<dbReference type="CDD" id="cd12148">
    <property type="entry name" value="fungal_TF_MHR"/>
    <property type="match status" value="1"/>
</dbReference>
<feature type="region of interest" description="Disordered" evidence="8">
    <location>
        <begin position="802"/>
        <end position="827"/>
    </location>
</feature>
<dbReference type="STRING" id="1182541.W9YS23"/>
<dbReference type="GO" id="GO:0000981">
    <property type="term" value="F:DNA-binding transcription factor activity, RNA polymerase II-specific"/>
    <property type="evidence" value="ECO:0007669"/>
    <property type="project" value="InterPro"/>
</dbReference>
<evidence type="ECO:0000313" key="10">
    <source>
        <dbReference type="EMBL" id="EXJ95707.1"/>
    </source>
</evidence>
<dbReference type="InterPro" id="IPR051059">
    <property type="entry name" value="VerF-like"/>
</dbReference>
<comment type="caution">
    <text evidence="10">The sequence shown here is derived from an EMBL/GenBank/DDBJ whole genome shotgun (WGS) entry which is preliminary data.</text>
</comment>
<feature type="domain" description="C2H2-type" evidence="9">
    <location>
        <begin position="152"/>
        <end position="181"/>
    </location>
</feature>
<dbReference type="eggNOG" id="KOG1721">
    <property type="taxonomic scope" value="Eukaryota"/>
</dbReference>
<feature type="compositionally biased region" description="Polar residues" evidence="8">
    <location>
        <begin position="27"/>
        <end position="36"/>
    </location>
</feature>
<sequence>MAPKKRSQTTRPPGVAEASSPILPTYETDTFLSYSSARGRRHQPREDIRAASSALSPAQDTDALRSPIIPDSPLSPGVRTPDSISRRESTSTMRTSSIPFEGPPTCTPSGRISKAKKGKRVHACEFPGCGKVFTRAEHRRRHELNHNPEAMFPCTRPGCHKAFHRVDLLQRHQEKHDLESATDASAATMSEFSQRSVPSEMPSSVHPAPPMTSPQAGRSTPNPSSGGLSIGSLVNPQGDYRYSLGTPAFNGFGRQAMHFVPGFNSSDESIFYTPESSQSPVSDYYGRYRNRQSISSSSSIAAFDTNGASPLIGGNIPSPWVPSSAPPPSMLPSNMLDEAVYFPVCPPFHWFGMCTEADQSPADSSLPIPLSDLDGYEWSVIRRELSHAPGLLPRDASTGLPDTIRWHCLDYYWQYFHPHFPVVHRPTFLPTKPSPLLASAMAAIGSQYDDRPDAKLYSLTLLEIATKLLRRRHSITSRSRLADLQTVFLLEVLSKYCARRVEVDMSARFRSLFASLDQARRTLATDALAVFRTLPKDRTADDVTRAHKFWLEHETRRRILQASTVLDLQQVTLFEQPATIVQHERPRRPSLDLRYKVPLPCPRELWETSPIETWLEAASKNDMSKQPNTGNAADFPADWPHDFFQVQVGVATNPELSYGQFLPQKDQLPGDSAARLAFNYHLHEMARHTPIRQLLVVSGESWVLGKKLESEAEFQTAKRNLRAWIDANRESRISLWHATQLIRSRAQFIVSDSANTDLAVSFLDTHMLHEPWGLYLAVLVCWAYGLTASVMLETMGGQVSGAGSTSVSEANSHLSSRSSSSSRSLPSTLPTLLDLHEATYSMREYLQRTNVETPDHLLRLDARVFGQIHGLLEMVRVNKIGHLLGGLMNEAERVLYRLVEGRGRLSNF</sequence>
<evidence type="ECO:0000256" key="2">
    <source>
        <dbReference type="ARBA" id="ARBA00022723"/>
    </source>
</evidence>
<dbReference type="SUPFAM" id="SSF57667">
    <property type="entry name" value="beta-beta-alpha zinc fingers"/>
    <property type="match status" value="1"/>
</dbReference>
<dbReference type="GO" id="GO:0005634">
    <property type="term" value="C:nucleus"/>
    <property type="evidence" value="ECO:0007669"/>
    <property type="project" value="UniProtKB-SubCell"/>
</dbReference>
<keyword evidence="6" id="KW-0539">Nucleus</keyword>
<feature type="region of interest" description="Disordered" evidence="8">
    <location>
        <begin position="175"/>
        <end position="232"/>
    </location>
</feature>
<evidence type="ECO:0000256" key="5">
    <source>
        <dbReference type="ARBA" id="ARBA00022833"/>
    </source>
</evidence>
<dbReference type="GeneID" id="19155735"/>
<dbReference type="GO" id="GO:0008270">
    <property type="term" value="F:zinc ion binding"/>
    <property type="evidence" value="ECO:0007669"/>
    <property type="project" value="UniProtKB-KW"/>
</dbReference>
<evidence type="ECO:0000256" key="7">
    <source>
        <dbReference type="PROSITE-ProRule" id="PRU00042"/>
    </source>
</evidence>
<keyword evidence="11" id="KW-1185">Reference proteome</keyword>
<dbReference type="RefSeq" id="XP_007719936.1">
    <property type="nucleotide sequence ID" value="XM_007721746.1"/>
</dbReference>
<evidence type="ECO:0000256" key="3">
    <source>
        <dbReference type="ARBA" id="ARBA00022737"/>
    </source>
</evidence>
<dbReference type="Pfam" id="PF04082">
    <property type="entry name" value="Fungal_trans"/>
    <property type="match status" value="1"/>
</dbReference>
<feature type="compositionally biased region" description="Low complexity" evidence="8">
    <location>
        <begin position="812"/>
        <end position="827"/>
    </location>
</feature>
<dbReference type="PROSITE" id="PS50157">
    <property type="entry name" value="ZINC_FINGER_C2H2_2"/>
    <property type="match status" value="2"/>
</dbReference>
<organism evidence="10 11">
    <name type="scientific">Capronia coronata CBS 617.96</name>
    <dbReference type="NCBI Taxonomy" id="1182541"/>
    <lineage>
        <taxon>Eukaryota</taxon>
        <taxon>Fungi</taxon>
        <taxon>Dikarya</taxon>
        <taxon>Ascomycota</taxon>
        <taxon>Pezizomycotina</taxon>
        <taxon>Eurotiomycetes</taxon>
        <taxon>Chaetothyriomycetidae</taxon>
        <taxon>Chaetothyriales</taxon>
        <taxon>Herpotrichiellaceae</taxon>
        <taxon>Capronia</taxon>
    </lineage>
</organism>
<evidence type="ECO:0000256" key="8">
    <source>
        <dbReference type="SAM" id="MobiDB-lite"/>
    </source>
</evidence>
<dbReference type="InterPro" id="IPR013087">
    <property type="entry name" value="Znf_C2H2_type"/>
</dbReference>
<dbReference type="InterPro" id="IPR007219">
    <property type="entry name" value="XnlR_reg_dom"/>
</dbReference>